<dbReference type="GeneID" id="37069416"/>
<dbReference type="Gene3D" id="4.10.240.10">
    <property type="entry name" value="Zn(2)-C6 fungal-type DNA-binding domain"/>
    <property type="match status" value="1"/>
</dbReference>
<dbReference type="PANTHER" id="PTHR31845:SF18">
    <property type="entry name" value="ZN(II)2CYS6 TRANSCRIPTION FACTOR (EUROFUNG)"/>
    <property type="match status" value="1"/>
</dbReference>
<keyword evidence="3" id="KW-0805">Transcription regulation</keyword>
<keyword evidence="2" id="KW-0862">Zinc</keyword>
<feature type="region of interest" description="Disordered" evidence="7">
    <location>
        <begin position="92"/>
        <end position="140"/>
    </location>
</feature>
<evidence type="ECO:0000313" key="9">
    <source>
        <dbReference type="Proteomes" id="UP000247233"/>
    </source>
</evidence>
<dbReference type="GO" id="GO:0008270">
    <property type="term" value="F:zinc ion binding"/>
    <property type="evidence" value="ECO:0007669"/>
    <property type="project" value="InterPro"/>
</dbReference>
<dbReference type="EMBL" id="MSFL01000016">
    <property type="protein sequence ID" value="PWY79146.1"/>
    <property type="molecule type" value="Genomic_DNA"/>
</dbReference>
<dbReference type="InterPro" id="IPR051089">
    <property type="entry name" value="prtT"/>
</dbReference>
<evidence type="ECO:0000256" key="7">
    <source>
        <dbReference type="SAM" id="MobiDB-lite"/>
    </source>
</evidence>
<protein>
    <recommendedName>
        <fullName evidence="10">Zn(2)-C6 fungal-type domain-containing protein</fullName>
    </recommendedName>
</protein>
<comment type="caution">
    <text evidence="8">The sequence shown here is derived from an EMBL/GenBank/DDBJ whole genome shotgun (WGS) entry which is preliminary data.</text>
</comment>
<evidence type="ECO:0000256" key="1">
    <source>
        <dbReference type="ARBA" id="ARBA00004123"/>
    </source>
</evidence>
<evidence type="ECO:0008006" key="10">
    <source>
        <dbReference type="Google" id="ProtNLM"/>
    </source>
</evidence>
<evidence type="ECO:0000256" key="4">
    <source>
        <dbReference type="ARBA" id="ARBA00023125"/>
    </source>
</evidence>
<accession>A0A317VXI4</accession>
<dbReference type="GO" id="GO:0000981">
    <property type="term" value="F:DNA-binding transcription factor activity, RNA polymerase II-specific"/>
    <property type="evidence" value="ECO:0007669"/>
    <property type="project" value="InterPro"/>
</dbReference>
<dbReference type="GO" id="GO:0000976">
    <property type="term" value="F:transcription cis-regulatory region binding"/>
    <property type="evidence" value="ECO:0007669"/>
    <property type="project" value="TreeGrafter"/>
</dbReference>
<evidence type="ECO:0000313" key="8">
    <source>
        <dbReference type="EMBL" id="PWY79146.1"/>
    </source>
</evidence>
<sequence>MDGRGPYGLACMNCFVAKSKCVGRPEGGGCQRCHRLQKQCYPSDSVRRRKAQNNTTSNARIAQLESRLDSLASIIGTLPPSPITTAIQQTLHSDDPRASRAHLEHVLSSASSSSVPTPPSPKSPQASPRPPAPSNGWSHPSPPEVAAALAIFRSQMLRFCPFIEFSPHVTALQLQRERPFLVEAIVAVTTRSIEEKRTRARNLKTRLGQTMVVENRSSIDLLLAILTYVAWGDDQVIHRSSTLSRLVQLAMSIVYDTRLTKPVPRELHMLTSVGVQSMGYNDDCESAIERSLEVERATLACFLISSFVASYFAQIDALRWTPQLEQNLCSVEANTQCPADSVLAFQVRLQLVAQKAVQVRDQHETDLPIAFCTKALSAQVRDLQDSMPPHLLTNGKYHIILTQLHYVDLSIHETAFTANSDPVLQVSPRPGGPSTAPGWERLGCLWHSVEAIRAWFEVFYRISPAEYLGFTIMMWSQLNRSIVTLYRLSTRVDPAWDRGAVSKTIDVLEVIDRVGDRLEQVSRTVDNPVADDIWLQIGRLGRAVRAWVRMQMGREEPASWPTETTLGSSDSFMGDIDATLLQSIDFGNENWLETLVGWSPGRFS</sequence>
<dbReference type="RefSeq" id="XP_025398366.1">
    <property type="nucleotide sequence ID" value="XM_025547179.1"/>
</dbReference>
<evidence type="ECO:0000256" key="6">
    <source>
        <dbReference type="ARBA" id="ARBA00023242"/>
    </source>
</evidence>
<proteinExistence type="predicted"/>
<dbReference type="Proteomes" id="UP000247233">
    <property type="component" value="Unassembled WGS sequence"/>
</dbReference>
<keyword evidence="4" id="KW-0238">DNA-binding</keyword>
<keyword evidence="6" id="KW-0539">Nucleus</keyword>
<feature type="compositionally biased region" description="Basic and acidic residues" evidence="7">
    <location>
        <begin position="92"/>
        <end position="105"/>
    </location>
</feature>
<dbReference type="OrthoDB" id="1600564at2759"/>
<organism evidence="8 9">
    <name type="scientific">Aspergillus heteromorphus CBS 117.55</name>
    <dbReference type="NCBI Taxonomy" id="1448321"/>
    <lineage>
        <taxon>Eukaryota</taxon>
        <taxon>Fungi</taxon>
        <taxon>Dikarya</taxon>
        <taxon>Ascomycota</taxon>
        <taxon>Pezizomycotina</taxon>
        <taxon>Eurotiomycetes</taxon>
        <taxon>Eurotiomycetidae</taxon>
        <taxon>Eurotiales</taxon>
        <taxon>Aspergillaceae</taxon>
        <taxon>Aspergillus</taxon>
        <taxon>Aspergillus subgen. Circumdati</taxon>
    </lineage>
</organism>
<comment type="subcellular location">
    <subcellularLocation>
        <location evidence="1">Nucleus</location>
    </subcellularLocation>
</comment>
<name>A0A317VXI4_9EURO</name>
<dbReference type="SUPFAM" id="SSF57701">
    <property type="entry name" value="Zn2/Cys6 DNA-binding domain"/>
    <property type="match status" value="1"/>
</dbReference>
<evidence type="ECO:0000256" key="2">
    <source>
        <dbReference type="ARBA" id="ARBA00022833"/>
    </source>
</evidence>
<dbReference type="STRING" id="1448321.A0A317VXI4"/>
<dbReference type="GO" id="GO:0005634">
    <property type="term" value="C:nucleus"/>
    <property type="evidence" value="ECO:0007669"/>
    <property type="project" value="UniProtKB-SubCell"/>
</dbReference>
<reference evidence="8 9" key="1">
    <citation type="submission" date="2016-12" db="EMBL/GenBank/DDBJ databases">
        <title>The genomes of Aspergillus section Nigri reveals drivers in fungal speciation.</title>
        <authorList>
            <consortium name="DOE Joint Genome Institute"/>
            <person name="Vesth T.C."/>
            <person name="Nybo J."/>
            <person name="Theobald S."/>
            <person name="Brandl J."/>
            <person name="Frisvad J.C."/>
            <person name="Nielsen K.F."/>
            <person name="Lyhne E.K."/>
            <person name="Kogle M.E."/>
            <person name="Kuo A."/>
            <person name="Riley R."/>
            <person name="Clum A."/>
            <person name="Nolan M."/>
            <person name="Lipzen A."/>
            <person name="Salamov A."/>
            <person name="Henrissat B."/>
            <person name="Wiebenga A."/>
            <person name="De Vries R.P."/>
            <person name="Grigoriev I.V."/>
            <person name="Mortensen U.H."/>
            <person name="Andersen M.R."/>
            <person name="Baker S.E."/>
        </authorList>
    </citation>
    <scope>NUCLEOTIDE SEQUENCE [LARGE SCALE GENOMIC DNA]</scope>
    <source>
        <strain evidence="8 9">CBS 117.55</strain>
    </source>
</reference>
<dbReference type="InterPro" id="IPR036864">
    <property type="entry name" value="Zn2-C6_fun-type_DNA-bd_sf"/>
</dbReference>
<evidence type="ECO:0000256" key="3">
    <source>
        <dbReference type="ARBA" id="ARBA00023015"/>
    </source>
</evidence>
<feature type="compositionally biased region" description="Pro residues" evidence="7">
    <location>
        <begin position="116"/>
        <end position="133"/>
    </location>
</feature>
<dbReference type="AlphaFoldDB" id="A0A317VXI4"/>
<keyword evidence="9" id="KW-1185">Reference proteome</keyword>
<keyword evidence="5" id="KW-0804">Transcription</keyword>
<evidence type="ECO:0000256" key="5">
    <source>
        <dbReference type="ARBA" id="ARBA00023163"/>
    </source>
</evidence>
<gene>
    <name evidence="8" type="ORF">BO70DRAFT_407555</name>
</gene>
<dbReference type="PANTHER" id="PTHR31845">
    <property type="entry name" value="FINGER DOMAIN PROTEIN, PUTATIVE-RELATED"/>
    <property type="match status" value="1"/>
</dbReference>
<dbReference type="VEuPathDB" id="FungiDB:BO70DRAFT_407555"/>